<evidence type="ECO:0000259" key="2">
    <source>
        <dbReference type="PROSITE" id="PS50911"/>
    </source>
</evidence>
<sequence length="207" mass="22008">MNFKALAARFALVVSCGLMTATPAAAQFWQCVTFARSVSGIEIRGNANTWWSQAEGRYERGHTPKAGSVLAFSPTSRMRVGHVAMVSKVVSDREVLLTHANWSRPGAVETNVRAVDVSDAGDWSMVKVWYGPQGGLGTSAYPTKGFIYSGHAPAGDTLDAPAQPSFQMASATHTVTATQRANAAQLASVQHGPTDPRGIFTLVNEAN</sequence>
<organism evidence="3 4">
    <name type="scientific">Sphingomonas aurantiaca</name>
    <dbReference type="NCBI Taxonomy" id="185949"/>
    <lineage>
        <taxon>Bacteria</taxon>
        <taxon>Pseudomonadati</taxon>
        <taxon>Pseudomonadota</taxon>
        <taxon>Alphaproteobacteria</taxon>
        <taxon>Sphingomonadales</taxon>
        <taxon>Sphingomonadaceae</taxon>
        <taxon>Sphingomonas</taxon>
    </lineage>
</organism>
<dbReference type="SUPFAM" id="SSF54001">
    <property type="entry name" value="Cysteine proteinases"/>
    <property type="match status" value="1"/>
</dbReference>
<dbReference type="RefSeq" id="WP_151991638.1">
    <property type="nucleotide sequence ID" value="NZ_JAPZPS010000002.1"/>
</dbReference>
<evidence type="ECO:0000313" key="4">
    <source>
        <dbReference type="Proteomes" id="UP000326857"/>
    </source>
</evidence>
<feature type="signal peptide" evidence="1">
    <location>
        <begin position="1"/>
        <end position="26"/>
    </location>
</feature>
<protein>
    <submittedName>
        <fullName evidence="3">CHAP domain-containing protein</fullName>
    </submittedName>
</protein>
<proteinExistence type="predicted"/>
<dbReference type="InterPro" id="IPR007921">
    <property type="entry name" value="CHAP_dom"/>
</dbReference>
<dbReference type="AlphaFoldDB" id="A0A5E8A464"/>
<accession>A0A5E8A464</accession>
<dbReference type="Gene3D" id="3.90.1720.10">
    <property type="entry name" value="endopeptidase domain like (from Nostoc punctiforme)"/>
    <property type="match status" value="1"/>
</dbReference>
<keyword evidence="1" id="KW-0732">Signal</keyword>
<dbReference type="Proteomes" id="UP000326857">
    <property type="component" value="Unassembled WGS sequence"/>
</dbReference>
<dbReference type="PROSITE" id="PS50911">
    <property type="entry name" value="CHAP"/>
    <property type="match status" value="1"/>
</dbReference>
<dbReference type="InterPro" id="IPR038765">
    <property type="entry name" value="Papain-like_cys_pep_sf"/>
</dbReference>
<evidence type="ECO:0000256" key="1">
    <source>
        <dbReference type="SAM" id="SignalP"/>
    </source>
</evidence>
<feature type="chain" id="PRO_5022808314" evidence="1">
    <location>
        <begin position="27"/>
        <end position="207"/>
    </location>
</feature>
<feature type="domain" description="Peptidase C51" evidence="2">
    <location>
        <begin position="6"/>
        <end position="127"/>
    </location>
</feature>
<gene>
    <name evidence="3" type="ORF">SPHINGO391_490053</name>
</gene>
<dbReference type="EMBL" id="CABVLI010000044">
    <property type="protein sequence ID" value="VVT25796.1"/>
    <property type="molecule type" value="Genomic_DNA"/>
</dbReference>
<evidence type="ECO:0000313" key="3">
    <source>
        <dbReference type="EMBL" id="VVT25796.1"/>
    </source>
</evidence>
<dbReference type="Pfam" id="PF05257">
    <property type="entry name" value="CHAP"/>
    <property type="match status" value="1"/>
</dbReference>
<name>A0A5E8A464_9SPHN</name>
<reference evidence="3 4" key="1">
    <citation type="submission" date="2019-09" db="EMBL/GenBank/DDBJ databases">
        <authorList>
            <person name="Dittami M. S."/>
        </authorList>
    </citation>
    <scope>NUCLEOTIDE SEQUENCE [LARGE SCALE GENOMIC DNA]</scope>
    <source>
        <strain evidence="3">SPHINGO391</strain>
    </source>
</reference>